<evidence type="ECO:0000313" key="2">
    <source>
        <dbReference type="EMBL" id="KGQ03488.1"/>
    </source>
</evidence>
<feature type="chain" id="PRO_5001994940" description="Secreted protein" evidence="1">
    <location>
        <begin position="17"/>
        <end position="91"/>
    </location>
</feature>
<evidence type="ECO:0000256" key="1">
    <source>
        <dbReference type="SAM" id="SignalP"/>
    </source>
</evidence>
<dbReference type="HOGENOM" id="CLU_2426682_0_0_1"/>
<keyword evidence="1" id="KW-0732">Signal</keyword>
<sequence length="91" mass="9271">MLLLLLLLLLLRGLPANPLAAGYSFSNRCGAACPPPPIASSQGICANGAGRSEKRSAALSRGSPAAATVAVAPQQAFGKLPVPREPSERVH</sequence>
<comment type="caution">
    <text evidence="2">The sequence shown here is derived from an EMBL/GenBank/DDBJ whole genome shotgun (WGS) entry which is preliminary data.</text>
</comment>
<organism evidence="2 3">
    <name type="scientific">Beauveria bassiana D1-5</name>
    <dbReference type="NCBI Taxonomy" id="1245745"/>
    <lineage>
        <taxon>Eukaryota</taxon>
        <taxon>Fungi</taxon>
        <taxon>Dikarya</taxon>
        <taxon>Ascomycota</taxon>
        <taxon>Pezizomycotina</taxon>
        <taxon>Sordariomycetes</taxon>
        <taxon>Hypocreomycetidae</taxon>
        <taxon>Hypocreales</taxon>
        <taxon>Cordycipitaceae</taxon>
        <taxon>Beauveria</taxon>
    </lineage>
</organism>
<evidence type="ECO:0008006" key="4">
    <source>
        <dbReference type="Google" id="ProtNLM"/>
    </source>
</evidence>
<protein>
    <recommendedName>
        <fullName evidence="4">Secreted protein</fullName>
    </recommendedName>
</protein>
<feature type="signal peptide" evidence="1">
    <location>
        <begin position="1"/>
        <end position="16"/>
    </location>
</feature>
<reference evidence="2 3" key="1">
    <citation type="submission" date="2012-10" db="EMBL/GenBank/DDBJ databases">
        <title>Genome sequencing and analysis of entomopathogenic fungi Beauveria bassiana D1-5.</title>
        <authorList>
            <person name="Li Q."/>
            <person name="Wang L."/>
            <person name="Zhang Z."/>
            <person name="Wang Q."/>
            <person name="Ren J."/>
            <person name="Wang M."/>
            <person name="Xu W."/>
            <person name="Wang J."/>
            <person name="Lu Y."/>
            <person name="Du Q."/>
            <person name="Sun Z."/>
        </authorList>
    </citation>
    <scope>NUCLEOTIDE SEQUENCE [LARGE SCALE GENOMIC DNA]</scope>
    <source>
        <strain evidence="2 3">D1-5</strain>
    </source>
</reference>
<gene>
    <name evidence="2" type="ORF">BBAD15_g11280</name>
</gene>
<accession>A0A0A2V7K7</accession>
<evidence type="ECO:0000313" key="3">
    <source>
        <dbReference type="Proteomes" id="UP000030106"/>
    </source>
</evidence>
<dbReference type="Proteomes" id="UP000030106">
    <property type="component" value="Unassembled WGS sequence"/>
</dbReference>
<proteinExistence type="predicted"/>
<dbReference type="EMBL" id="ANFO01001215">
    <property type="protein sequence ID" value="KGQ03488.1"/>
    <property type="molecule type" value="Genomic_DNA"/>
</dbReference>
<dbReference type="AlphaFoldDB" id="A0A0A2V7K7"/>
<name>A0A0A2V7K7_BEABA</name>